<reference evidence="1" key="1">
    <citation type="journal article" date="2015" name="Nature">
        <title>Complex archaea that bridge the gap between prokaryotes and eukaryotes.</title>
        <authorList>
            <person name="Spang A."/>
            <person name="Saw J.H."/>
            <person name="Jorgensen S.L."/>
            <person name="Zaremba-Niedzwiedzka K."/>
            <person name="Martijn J."/>
            <person name="Lind A.E."/>
            <person name="van Eijk R."/>
            <person name="Schleper C."/>
            <person name="Guy L."/>
            <person name="Ettema T.J."/>
        </authorList>
    </citation>
    <scope>NUCLEOTIDE SEQUENCE</scope>
</reference>
<feature type="non-terminal residue" evidence="1">
    <location>
        <position position="1"/>
    </location>
</feature>
<proteinExistence type="predicted"/>
<accession>A0A0F9DE08</accession>
<protein>
    <submittedName>
        <fullName evidence="1">Uncharacterized protein</fullName>
    </submittedName>
</protein>
<evidence type="ECO:0000313" key="1">
    <source>
        <dbReference type="EMBL" id="KKL16016.1"/>
    </source>
</evidence>
<dbReference type="EMBL" id="LAZR01039829">
    <property type="protein sequence ID" value="KKL16016.1"/>
    <property type="molecule type" value="Genomic_DNA"/>
</dbReference>
<sequence length="115" mass="12585">VLIRSKLMIARAARNQIRKRLVKAHQQTAVAKHRQGQMLLNAALWQLVRSMAASKIEDFDESLDATLTLPRDAIEQVPANFALKIESDDDSVSVIATLVKPKSNIILPDGSAANG</sequence>
<dbReference type="AlphaFoldDB" id="A0A0F9DE08"/>
<name>A0A0F9DE08_9ZZZZ</name>
<gene>
    <name evidence="1" type="ORF">LCGC14_2499770</name>
</gene>
<organism evidence="1">
    <name type="scientific">marine sediment metagenome</name>
    <dbReference type="NCBI Taxonomy" id="412755"/>
    <lineage>
        <taxon>unclassified sequences</taxon>
        <taxon>metagenomes</taxon>
        <taxon>ecological metagenomes</taxon>
    </lineage>
</organism>
<comment type="caution">
    <text evidence="1">The sequence shown here is derived from an EMBL/GenBank/DDBJ whole genome shotgun (WGS) entry which is preliminary data.</text>
</comment>